<feature type="domain" description="RanBD1" evidence="9">
    <location>
        <begin position="293"/>
        <end position="443"/>
    </location>
</feature>
<dbReference type="GO" id="GO:0051028">
    <property type="term" value="P:mRNA transport"/>
    <property type="evidence" value="ECO:0007669"/>
    <property type="project" value="UniProtKB-KW"/>
</dbReference>
<dbReference type="OMA" id="CDWVWEQ"/>
<dbReference type="Gene3D" id="2.30.29.30">
    <property type="entry name" value="Pleckstrin-homology domain (PH domain)/Phosphotyrosine-binding domain (PTB)"/>
    <property type="match status" value="1"/>
</dbReference>
<feature type="compositionally biased region" description="Low complexity" evidence="8">
    <location>
        <begin position="248"/>
        <end position="265"/>
    </location>
</feature>
<feature type="region of interest" description="Disordered" evidence="8">
    <location>
        <begin position="295"/>
        <end position="321"/>
    </location>
</feature>
<keyword evidence="2" id="KW-0813">Transport</keyword>
<comment type="subcellular location">
    <subcellularLocation>
        <location evidence="1">Nucleus</location>
        <location evidence="1">Nuclear pore complex</location>
    </subcellularLocation>
</comment>
<keyword evidence="6" id="KW-0906">Nuclear pore complex</keyword>
<evidence type="ECO:0000313" key="10">
    <source>
        <dbReference type="EMBL" id="EFX71362.1"/>
    </source>
</evidence>
<evidence type="ECO:0000256" key="8">
    <source>
        <dbReference type="SAM" id="MobiDB-lite"/>
    </source>
</evidence>
<feature type="region of interest" description="Disordered" evidence="8">
    <location>
        <begin position="1"/>
        <end position="30"/>
    </location>
</feature>
<gene>
    <name evidence="10" type="ORF">DAPPUDRAFT_216740</name>
</gene>
<dbReference type="Pfam" id="PF00638">
    <property type="entry name" value="Ran_BP1"/>
    <property type="match status" value="1"/>
</dbReference>
<feature type="compositionally biased region" description="Low complexity" evidence="8">
    <location>
        <begin position="204"/>
        <end position="233"/>
    </location>
</feature>
<dbReference type="InParanoid" id="E9HA39"/>
<dbReference type="Proteomes" id="UP000000305">
    <property type="component" value="Unassembled WGS sequence"/>
</dbReference>
<evidence type="ECO:0000313" key="11">
    <source>
        <dbReference type="Proteomes" id="UP000000305"/>
    </source>
</evidence>
<feature type="compositionally biased region" description="Polar residues" evidence="8">
    <location>
        <begin position="155"/>
        <end position="165"/>
    </location>
</feature>
<keyword evidence="4" id="KW-0653">Protein transport</keyword>
<dbReference type="GO" id="GO:0006606">
    <property type="term" value="P:protein import into nucleus"/>
    <property type="evidence" value="ECO:0000318"/>
    <property type="project" value="GO_Central"/>
</dbReference>
<accession>E9HA39</accession>
<dbReference type="GO" id="GO:0005643">
    <property type="term" value="C:nuclear pore"/>
    <property type="evidence" value="ECO:0007669"/>
    <property type="project" value="UniProtKB-SubCell"/>
</dbReference>
<dbReference type="CDD" id="cd13170">
    <property type="entry name" value="RanBD_NUP50"/>
    <property type="match status" value="1"/>
</dbReference>
<evidence type="ECO:0000256" key="6">
    <source>
        <dbReference type="ARBA" id="ARBA00023132"/>
    </source>
</evidence>
<dbReference type="EMBL" id="GL732610">
    <property type="protein sequence ID" value="EFX71362.1"/>
    <property type="molecule type" value="Genomic_DNA"/>
</dbReference>
<feature type="compositionally biased region" description="Basic and acidic residues" evidence="8">
    <location>
        <begin position="168"/>
        <end position="180"/>
    </location>
</feature>
<dbReference type="PhylomeDB" id="E9HA39"/>
<dbReference type="Pfam" id="PF08911">
    <property type="entry name" value="NUP50"/>
    <property type="match status" value="1"/>
</dbReference>
<evidence type="ECO:0000256" key="5">
    <source>
        <dbReference type="ARBA" id="ARBA00023010"/>
    </source>
</evidence>
<dbReference type="AlphaFoldDB" id="E9HA39"/>
<feature type="compositionally biased region" description="Basic and acidic residues" evidence="8">
    <location>
        <begin position="1"/>
        <end position="15"/>
    </location>
</feature>
<sequence length="443" mass="47968">MAKRTATRELNHDNWNDEEEEEEAGSFQLASDEALKGRVIRQAKRRIAGNDGEAKKGFSGFAGFGVRTGSEPSKAFSNFAIKVPTTVETGKTENGEKTPTDNGANEKEYLANLKSLNETVTTWITDHVKKNPCCVLTPIFRDYEKHLKDLESKRASPSSKENMTTEPGKIDSEKPEDKKFQFGSASAEAPKPSFSFFGNGSTVSSPAKPPSTFSFASSTPTIAPSSSISTFSFGAPAKSDQESKTPLSTFSFKASSTSSTTSPPSTGGLFAFSGTKPAATTTTAPAFSFGFSSTKPATEVKKEEAEGGKDGEEGEDEDAPPKVEVKEVKEEDAFYSIRCKLFYKKDANYTEKGVGTMHLKKVKDDKTQLVIRADTSLGNILLNIILNPQITTQRIGKNNVMLVCIPNPPIDPKTPPVPTPMLLRVKTDTEADELLAKLNEAKK</sequence>
<dbReference type="OrthoDB" id="10062131at2759"/>
<dbReference type="InterPro" id="IPR053074">
    <property type="entry name" value="NPC_Nucleoporin"/>
</dbReference>
<name>E9HA39_DAPPU</name>
<dbReference type="InterPro" id="IPR011993">
    <property type="entry name" value="PH-like_dom_sf"/>
</dbReference>
<keyword evidence="7" id="KW-0539">Nucleus</keyword>
<dbReference type="InterPro" id="IPR015007">
    <property type="entry name" value="NUP2/50/61"/>
</dbReference>
<protein>
    <recommendedName>
        <fullName evidence="9">RanBD1 domain-containing protein</fullName>
    </recommendedName>
</protein>
<dbReference type="InterPro" id="IPR000156">
    <property type="entry name" value="Ran_bind_dom"/>
</dbReference>
<proteinExistence type="predicted"/>
<dbReference type="STRING" id="6669.E9HA39"/>
<evidence type="ECO:0000256" key="1">
    <source>
        <dbReference type="ARBA" id="ARBA00004567"/>
    </source>
</evidence>
<dbReference type="SUPFAM" id="SSF50729">
    <property type="entry name" value="PH domain-like"/>
    <property type="match status" value="1"/>
</dbReference>
<keyword evidence="11" id="KW-1185">Reference proteome</keyword>
<reference evidence="10 11" key="1">
    <citation type="journal article" date="2011" name="Science">
        <title>The ecoresponsive genome of Daphnia pulex.</title>
        <authorList>
            <person name="Colbourne J.K."/>
            <person name="Pfrender M.E."/>
            <person name="Gilbert D."/>
            <person name="Thomas W.K."/>
            <person name="Tucker A."/>
            <person name="Oakley T.H."/>
            <person name="Tokishita S."/>
            <person name="Aerts A."/>
            <person name="Arnold G.J."/>
            <person name="Basu M.K."/>
            <person name="Bauer D.J."/>
            <person name="Caceres C.E."/>
            <person name="Carmel L."/>
            <person name="Casola C."/>
            <person name="Choi J.H."/>
            <person name="Detter J.C."/>
            <person name="Dong Q."/>
            <person name="Dusheyko S."/>
            <person name="Eads B.D."/>
            <person name="Frohlich T."/>
            <person name="Geiler-Samerotte K.A."/>
            <person name="Gerlach D."/>
            <person name="Hatcher P."/>
            <person name="Jogdeo S."/>
            <person name="Krijgsveld J."/>
            <person name="Kriventseva E.V."/>
            <person name="Kultz D."/>
            <person name="Laforsch C."/>
            <person name="Lindquist E."/>
            <person name="Lopez J."/>
            <person name="Manak J.R."/>
            <person name="Muller J."/>
            <person name="Pangilinan J."/>
            <person name="Patwardhan R.P."/>
            <person name="Pitluck S."/>
            <person name="Pritham E.J."/>
            <person name="Rechtsteiner A."/>
            <person name="Rho M."/>
            <person name="Rogozin I.B."/>
            <person name="Sakarya O."/>
            <person name="Salamov A."/>
            <person name="Schaack S."/>
            <person name="Shapiro H."/>
            <person name="Shiga Y."/>
            <person name="Skalitzky C."/>
            <person name="Smith Z."/>
            <person name="Souvorov A."/>
            <person name="Sung W."/>
            <person name="Tang Z."/>
            <person name="Tsuchiya D."/>
            <person name="Tu H."/>
            <person name="Vos H."/>
            <person name="Wang M."/>
            <person name="Wolf Y.I."/>
            <person name="Yamagata H."/>
            <person name="Yamada T."/>
            <person name="Ye Y."/>
            <person name="Shaw J.R."/>
            <person name="Andrews J."/>
            <person name="Crease T.J."/>
            <person name="Tang H."/>
            <person name="Lucas S.M."/>
            <person name="Robertson H.M."/>
            <person name="Bork P."/>
            <person name="Koonin E.V."/>
            <person name="Zdobnov E.M."/>
            <person name="Grigoriev I.V."/>
            <person name="Lynch M."/>
            <person name="Boore J.L."/>
        </authorList>
    </citation>
    <scope>NUCLEOTIDE SEQUENCE [LARGE SCALE GENOMIC DNA]</scope>
</reference>
<evidence type="ECO:0000256" key="2">
    <source>
        <dbReference type="ARBA" id="ARBA00022448"/>
    </source>
</evidence>
<dbReference type="PANTHER" id="PTHR38697">
    <property type="entry name" value="NUCLEAR PORE COMPLEX PROTEIN SIMILAR TO S. CEREVISIAE NUP2 (EUROFUNG)"/>
    <property type="match status" value="1"/>
</dbReference>
<keyword evidence="3" id="KW-0509">mRNA transport</keyword>
<evidence type="ECO:0000259" key="9">
    <source>
        <dbReference type="PROSITE" id="PS50196"/>
    </source>
</evidence>
<dbReference type="KEGG" id="dpx:DAPPUDRAFT_216740"/>
<dbReference type="PROSITE" id="PS50196">
    <property type="entry name" value="RANBD1"/>
    <property type="match status" value="1"/>
</dbReference>
<dbReference type="eggNOG" id="KOG2724">
    <property type="taxonomic scope" value="Eukaryota"/>
</dbReference>
<evidence type="ECO:0000256" key="7">
    <source>
        <dbReference type="ARBA" id="ARBA00023242"/>
    </source>
</evidence>
<keyword evidence="5" id="KW-0811">Translocation</keyword>
<dbReference type="HOGENOM" id="CLU_032593_0_0_1"/>
<dbReference type="FunCoup" id="E9HA39">
    <property type="interactions" value="1351"/>
</dbReference>
<feature type="region of interest" description="Disordered" evidence="8">
    <location>
        <begin position="151"/>
        <end position="265"/>
    </location>
</feature>
<feature type="compositionally biased region" description="Basic and acidic residues" evidence="8">
    <location>
        <begin position="298"/>
        <end position="311"/>
    </location>
</feature>
<dbReference type="PANTHER" id="PTHR38697:SF1">
    <property type="entry name" value="NUCLEAR PORE COMPLEX PROTEIN SIMILAR TO S. CEREVISIAE NUP2 (EUROFUNG)"/>
    <property type="match status" value="1"/>
</dbReference>
<organism evidence="10 11">
    <name type="scientific">Daphnia pulex</name>
    <name type="common">Water flea</name>
    <dbReference type="NCBI Taxonomy" id="6669"/>
    <lineage>
        <taxon>Eukaryota</taxon>
        <taxon>Metazoa</taxon>
        <taxon>Ecdysozoa</taxon>
        <taxon>Arthropoda</taxon>
        <taxon>Crustacea</taxon>
        <taxon>Branchiopoda</taxon>
        <taxon>Diplostraca</taxon>
        <taxon>Cladocera</taxon>
        <taxon>Anomopoda</taxon>
        <taxon>Daphniidae</taxon>
        <taxon>Daphnia</taxon>
    </lineage>
</organism>
<evidence type="ECO:0000256" key="4">
    <source>
        <dbReference type="ARBA" id="ARBA00022927"/>
    </source>
</evidence>
<dbReference type="SMART" id="SM00160">
    <property type="entry name" value="RanBD"/>
    <property type="match status" value="1"/>
</dbReference>
<evidence type="ECO:0000256" key="3">
    <source>
        <dbReference type="ARBA" id="ARBA00022816"/>
    </source>
</evidence>